<dbReference type="InterPro" id="IPR056948">
    <property type="entry name" value="PNGaseA_N"/>
</dbReference>
<evidence type="ECO:0000313" key="3">
    <source>
        <dbReference type="EMBL" id="KAD2805225.1"/>
    </source>
</evidence>
<organism evidence="3 4">
    <name type="scientific">Mikania micrantha</name>
    <name type="common">bitter vine</name>
    <dbReference type="NCBI Taxonomy" id="192012"/>
    <lineage>
        <taxon>Eukaryota</taxon>
        <taxon>Viridiplantae</taxon>
        <taxon>Streptophyta</taxon>
        <taxon>Embryophyta</taxon>
        <taxon>Tracheophyta</taxon>
        <taxon>Spermatophyta</taxon>
        <taxon>Magnoliopsida</taxon>
        <taxon>eudicotyledons</taxon>
        <taxon>Gunneridae</taxon>
        <taxon>Pentapetalae</taxon>
        <taxon>asterids</taxon>
        <taxon>campanulids</taxon>
        <taxon>Asterales</taxon>
        <taxon>Asteraceae</taxon>
        <taxon>Asteroideae</taxon>
        <taxon>Heliantheae alliance</taxon>
        <taxon>Eupatorieae</taxon>
        <taxon>Mikania</taxon>
    </lineage>
</organism>
<evidence type="ECO:0000259" key="2">
    <source>
        <dbReference type="Pfam" id="PF12222"/>
    </source>
</evidence>
<feature type="domain" description="Peptide N-acetyl-beta-D-glucosaminyl asparaginase amidase A N-terminal" evidence="2">
    <location>
        <begin position="54"/>
        <end position="399"/>
    </location>
</feature>
<accession>A0A5N6LVC0</accession>
<gene>
    <name evidence="3" type="ORF">E3N88_38602</name>
</gene>
<protein>
    <recommendedName>
        <fullName evidence="2">Peptide N-acetyl-beta-D-glucosaminyl asparaginase amidase A N-terminal domain-containing protein</fullName>
    </recommendedName>
</protein>
<name>A0A5N6LVC0_9ASTR</name>
<keyword evidence="4" id="KW-1185">Reference proteome</keyword>
<feature type="signal peptide" evidence="1">
    <location>
        <begin position="1"/>
        <end position="18"/>
    </location>
</feature>
<dbReference type="OrthoDB" id="1612078at2759"/>
<reference evidence="3 4" key="1">
    <citation type="submission" date="2019-05" db="EMBL/GenBank/DDBJ databases">
        <title>Mikania micrantha, genome provides insights into the molecular mechanism of rapid growth.</title>
        <authorList>
            <person name="Liu B."/>
        </authorList>
    </citation>
    <scope>NUCLEOTIDE SEQUENCE [LARGE SCALE GENOMIC DNA]</scope>
    <source>
        <strain evidence="3">NLD-2019</strain>
        <tissue evidence="3">Leaf</tissue>
    </source>
</reference>
<evidence type="ECO:0000313" key="4">
    <source>
        <dbReference type="Proteomes" id="UP000326396"/>
    </source>
</evidence>
<sequence>MNMIFIFLPLFFTLTTQFSPFIQPNFIKQDSSNGTIDDPDYYFEVSLPLVYGDTPACTMNLLNHSFTNITRKTNYTVSVPYNPPPATCHWSHAAVEFRAKWTQGKMHEGIVGVWIGGIEIFRTSTAIPGKNGGYWFVWKQLSEYSSVFAKRNIKLTVRIENIVAPVFTDVYRVNISFLFYPKGAGSIPGSFISGESEGRSLNRKLFSEKDYETEDQLRLDRVMLPSHLYDTPADLIIPVSGTIDEGFWFKIEDGSDVRTANVQIPKSTYKAVLELYVSFHGDDEYWYMNPPDSYIEANNLPAKKVNGAYREVLVTIDGKLVGTVIPFPVISPGGINPLFWKPVVSIGAFDLPSYDVDLTSYLRLLLDNQNHSIGFQVADGVSFWLVDANLHLWLDGLSMQTMVDYEAPTMEIEREYEFKGLDGEFSTEAKRSWSSIRWVESNIGVLKTKVTDEIKFKNKIKFKDYATRRELEQTIKTKTKIKITNSEGHSMGETKIEKEYPMKITVEPREGPSKNSSLVKTTVTQSRYEKFSDERTSISSVLKHDMNCIGWMMEKNNIVVSETTENHQNYSYMDDRHGCYSRKVDVVDGDVITDETTHACIK</sequence>
<feature type="chain" id="PRO_5024363560" description="Peptide N-acetyl-beta-D-glucosaminyl asparaginase amidase A N-terminal domain-containing protein" evidence="1">
    <location>
        <begin position="19"/>
        <end position="602"/>
    </location>
</feature>
<evidence type="ECO:0000256" key="1">
    <source>
        <dbReference type="SAM" id="SignalP"/>
    </source>
</evidence>
<dbReference type="EMBL" id="SZYD01000018">
    <property type="protein sequence ID" value="KAD2805225.1"/>
    <property type="molecule type" value="Genomic_DNA"/>
</dbReference>
<dbReference type="Proteomes" id="UP000326396">
    <property type="component" value="Linkage Group LG8"/>
</dbReference>
<dbReference type="Pfam" id="PF12222">
    <property type="entry name" value="PNGaseA"/>
    <property type="match status" value="1"/>
</dbReference>
<comment type="caution">
    <text evidence="3">The sequence shown here is derived from an EMBL/GenBank/DDBJ whole genome shotgun (WGS) entry which is preliminary data.</text>
</comment>
<dbReference type="InterPro" id="IPR021102">
    <property type="entry name" value="PNGase_A"/>
</dbReference>
<dbReference type="AlphaFoldDB" id="A0A5N6LVC0"/>
<keyword evidence="1" id="KW-0732">Signal</keyword>
<proteinExistence type="predicted"/>
<dbReference type="PANTHER" id="PTHR31104">
    <property type="entry name" value="PEPTIDE-N4-(N-ACETYL-BETA-GLUCOSAMINYL)ASPARAGINE AMIDASE A PROTEIN"/>
    <property type="match status" value="1"/>
</dbReference>